<comment type="similarity">
    <text evidence="1">Belongs to the nitroreductase family.</text>
</comment>
<dbReference type="GO" id="GO:0016491">
    <property type="term" value="F:oxidoreductase activity"/>
    <property type="evidence" value="ECO:0007669"/>
    <property type="project" value="UniProtKB-KW"/>
</dbReference>
<gene>
    <name evidence="4" type="ORF">CYJ73_11115</name>
</gene>
<evidence type="ECO:0000259" key="3">
    <source>
        <dbReference type="Pfam" id="PF00881"/>
    </source>
</evidence>
<dbReference type="SUPFAM" id="SSF55469">
    <property type="entry name" value="FMN-dependent nitroreductase-like"/>
    <property type="match status" value="1"/>
</dbReference>
<name>A0A2I1R948_9ACTN</name>
<evidence type="ECO:0000256" key="1">
    <source>
        <dbReference type="ARBA" id="ARBA00007118"/>
    </source>
</evidence>
<dbReference type="InterPro" id="IPR000415">
    <property type="entry name" value="Nitroreductase-like"/>
</dbReference>
<dbReference type="Proteomes" id="UP000234662">
    <property type="component" value="Unassembled WGS sequence"/>
</dbReference>
<protein>
    <recommendedName>
        <fullName evidence="3">Nitroreductase domain-containing protein</fullName>
    </recommendedName>
</protein>
<evidence type="ECO:0000256" key="2">
    <source>
        <dbReference type="ARBA" id="ARBA00023002"/>
    </source>
</evidence>
<dbReference type="PANTHER" id="PTHR43673:SF10">
    <property type="entry name" value="NADH DEHYDROGENASE_NAD(P)H NITROREDUCTASE XCC3605-RELATED"/>
    <property type="match status" value="1"/>
</dbReference>
<feature type="domain" description="Nitroreductase" evidence="3">
    <location>
        <begin position="164"/>
        <end position="220"/>
    </location>
</feature>
<accession>A0A2I1R948</accession>
<comment type="caution">
    <text evidence="4">The sequence shown here is derived from an EMBL/GenBank/DDBJ whole genome shotgun (WGS) entry which is preliminary data.</text>
</comment>
<dbReference type="PANTHER" id="PTHR43673">
    <property type="entry name" value="NAD(P)H NITROREDUCTASE YDGI-RELATED"/>
    <property type="match status" value="1"/>
</dbReference>
<reference evidence="4 5" key="1">
    <citation type="submission" date="2017-12" db="EMBL/GenBank/DDBJ databases">
        <title>Phylogenetic diversity of female urinary microbiome.</title>
        <authorList>
            <person name="Thomas-White K."/>
            <person name="Wolfe A.J."/>
        </authorList>
    </citation>
    <scope>NUCLEOTIDE SEQUENCE [LARGE SCALE GENOMIC DNA]</scope>
    <source>
        <strain evidence="4 5">UMB0777</strain>
    </source>
</reference>
<keyword evidence="2" id="KW-0560">Oxidoreductase</keyword>
<dbReference type="InterPro" id="IPR029479">
    <property type="entry name" value="Nitroreductase"/>
</dbReference>
<proteinExistence type="inferred from homology"/>
<organism evidence="4 5">
    <name type="scientific">Gordonia terrae</name>
    <dbReference type="NCBI Taxonomy" id="2055"/>
    <lineage>
        <taxon>Bacteria</taxon>
        <taxon>Bacillati</taxon>
        <taxon>Actinomycetota</taxon>
        <taxon>Actinomycetes</taxon>
        <taxon>Mycobacteriales</taxon>
        <taxon>Gordoniaceae</taxon>
        <taxon>Gordonia</taxon>
    </lineage>
</organism>
<dbReference type="EMBL" id="PKJC01000006">
    <property type="protein sequence ID" value="PKZ65616.1"/>
    <property type="molecule type" value="Genomic_DNA"/>
</dbReference>
<dbReference type="Gene3D" id="3.40.109.10">
    <property type="entry name" value="NADH Oxidase"/>
    <property type="match status" value="1"/>
</dbReference>
<evidence type="ECO:0000313" key="5">
    <source>
        <dbReference type="Proteomes" id="UP000234662"/>
    </source>
</evidence>
<sequence>MSLKARLKKQQGLRRAVKRAKVYKEYFADATFMSRHLLDGGPDPEHEQYRIMILSHSLEKGLSYRNARVFGRTKAEDLMARLEKSSDTTRRSSAFSIGTEVLRSWTDFIKSREVDDVQAAAIRGRLDALPEDSSPVGVGFRAGVASAAHLDANSWGGLPFEEFVRGRHSTRRFADSPVSDDDLQLCIELAMRSPSACNRQMVGLRVFDDPNSKELLYKTLHGTGGVDFDTCRLAVVTFDARSLDFYGERNQGYLNAGLFAMTLVYSLQWKGIGSCLLQFGNTFAEERTLAQGLSLQPGERIAVGIAFGVPEPDGVVPASIRRDVSEVFSVR</sequence>
<dbReference type="AlphaFoldDB" id="A0A2I1R948"/>
<dbReference type="Pfam" id="PF00881">
    <property type="entry name" value="Nitroreductase"/>
    <property type="match status" value="1"/>
</dbReference>
<dbReference type="RefSeq" id="WP_101820199.1">
    <property type="nucleotide sequence ID" value="NZ_PKJC01000006.1"/>
</dbReference>
<evidence type="ECO:0000313" key="4">
    <source>
        <dbReference type="EMBL" id="PKZ65616.1"/>
    </source>
</evidence>